<name>A0A915AW87_PARUN</name>
<dbReference type="GO" id="GO:0019905">
    <property type="term" value="F:syntaxin binding"/>
    <property type="evidence" value="ECO:0007669"/>
    <property type="project" value="TreeGrafter"/>
</dbReference>
<evidence type="ECO:0000256" key="1">
    <source>
        <dbReference type="ARBA" id="ARBA00008070"/>
    </source>
</evidence>
<evidence type="ECO:0000256" key="3">
    <source>
        <dbReference type="ARBA" id="ARBA00022574"/>
    </source>
</evidence>
<dbReference type="Pfam" id="PF00400">
    <property type="entry name" value="WD40"/>
    <property type="match status" value="1"/>
</dbReference>
<dbReference type="GO" id="GO:0006887">
    <property type="term" value="P:exocytosis"/>
    <property type="evidence" value="ECO:0007669"/>
    <property type="project" value="UniProtKB-KW"/>
</dbReference>
<evidence type="ECO:0000313" key="9">
    <source>
        <dbReference type="WBParaSite" id="PgR018_g094_t01"/>
    </source>
</evidence>
<feature type="compositionally biased region" description="Polar residues" evidence="6">
    <location>
        <begin position="699"/>
        <end position="727"/>
    </location>
</feature>
<comment type="similarity">
    <text evidence="1">Belongs to the WD repeat L(2)GL family.</text>
</comment>
<dbReference type="GO" id="GO:0045159">
    <property type="term" value="F:myosin II binding"/>
    <property type="evidence" value="ECO:0007669"/>
    <property type="project" value="TreeGrafter"/>
</dbReference>
<dbReference type="PROSITE" id="PS50082">
    <property type="entry name" value="WD_REPEATS_2"/>
    <property type="match status" value="1"/>
</dbReference>
<feature type="compositionally biased region" description="Basic and acidic residues" evidence="6">
    <location>
        <begin position="728"/>
        <end position="746"/>
    </location>
</feature>
<evidence type="ECO:0000256" key="5">
    <source>
        <dbReference type="PROSITE-ProRule" id="PRU00221"/>
    </source>
</evidence>
<reference evidence="9" key="1">
    <citation type="submission" date="2022-11" db="UniProtKB">
        <authorList>
            <consortium name="WormBaseParasite"/>
        </authorList>
    </citation>
    <scope>IDENTIFICATION</scope>
</reference>
<dbReference type="CDD" id="cd15873">
    <property type="entry name" value="R-SNARE_STXBP5_6"/>
    <property type="match status" value="1"/>
</dbReference>
<dbReference type="InterPro" id="IPR000664">
    <property type="entry name" value="Lethal2_giant"/>
</dbReference>
<evidence type="ECO:0000256" key="4">
    <source>
        <dbReference type="ARBA" id="ARBA00022737"/>
    </source>
</evidence>
<dbReference type="Proteomes" id="UP000887569">
    <property type="component" value="Unplaced"/>
</dbReference>
<keyword evidence="2" id="KW-0268">Exocytosis</keyword>
<accession>A0A915AW87</accession>
<protein>
    <submittedName>
        <fullName evidence="9">Tomosyn</fullName>
    </submittedName>
</protein>
<dbReference type="Gene3D" id="2.130.10.10">
    <property type="entry name" value="YVTN repeat-like/Quinoprotein amine dehydrogenase"/>
    <property type="match status" value="2"/>
</dbReference>
<dbReference type="PRINTS" id="PR00962">
    <property type="entry name" value="LETHAL2GIANT"/>
</dbReference>
<evidence type="ECO:0000313" key="8">
    <source>
        <dbReference type="Proteomes" id="UP000887569"/>
    </source>
</evidence>
<organism evidence="8 9">
    <name type="scientific">Parascaris univalens</name>
    <name type="common">Nematode worm</name>
    <dbReference type="NCBI Taxonomy" id="6257"/>
    <lineage>
        <taxon>Eukaryota</taxon>
        <taxon>Metazoa</taxon>
        <taxon>Ecdysozoa</taxon>
        <taxon>Nematoda</taxon>
        <taxon>Chromadorea</taxon>
        <taxon>Rhabditida</taxon>
        <taxon>Spirurina</taxon>
        <taxon>Ascaridomorpha</taxon>
        <taxon>Ascaridoidea</taxon>
        <taxon>Ascarididae</taxon>
        <taxon>Parascaris</taxon>
    </lineage>
</organism>
<dbReference type="WBParaSite" id="PgR018_g094_t01">
    <property type="protein sequence ID" value="PgR018_g094_t01"/>
    <property type="gene ID" value="PgR018_g094"/>
</dbReference>
<dbReference type="Gene3D" id="1.20.5.110">
    <property type="match status" value="1"/>
</dbReference>
<sequence length="1130" mass="124185">MDRAKKKLASALDGFRSIHGHVELELDEKVSPEHVCLTQIVRHGFPDDPRCIAYDCVQRLLAIGSGHGTVRILGDIGVDYTLKHPSDAAVLHIQFLINEGALVTACRDDMVHLWNFRQKVPEIVHSIQLNKEQVTSISLPFQSKWLHVGTERGNVYFVSVATFTLSTYVINWNKAIDLSCRTHPGAVKSILTCPIDASKILILFDKGIVVLWNLSTKEVERYSLECAARSLAWHHDGRQFICGCADGSLVIWNVKKPGECVHKLMPHGQKCRPITQVDWRYSADGEQMVIFSGGVPQDEGVLPALTIMRASRSATVLEMDHPMIAFMPLTSSPYSNLPQHPFAVAVLLKNDLLVIDLNTPGYPCFENLNPMDIHESPLTLLKYFSNCPIDLIGALTLVGCKQRRQGFSDKPWPITGGTGRECATGHQELLLSGHEDGSLKFWQASGEHLQILYKLKTGRHFERSGGSEGRDVSHAIIGVELCLESRLLLVASQSAQVTLFRFVKNESANEIAVVNVPNLGGFSHVMSTEEETTSGNWGTVRELRRQGKAISQDSHSTDTSDGSTTDQFIPLKVRGGALRRPAGYQPELVCLIPWKSASQPEQISSMALNSAYGILAIGTASGLALVDIIQYTLIYSWLSCELYGSEATPSVLVHQNSETVFNDPSDTRCVNSPSAAKSFMRLSIESRQKSCERRPVLSKAQSVVDSNFSQSNGSDQGRDQASQSSARTDGREPPSPRKDSPSPDFSEKMLLPEAVTSLCFIHSSFRKHDVRSGPCLWLGTSTGACIAFSLLLPSDRLNSTVVVAPTGSIFRLKGQFLYTAFLDQSFCLLTAASESFRDIKDDNKATCSNNGAERSIMNKVVTKGSLSPSFSNASECSKEDEFSQIVIMVSEEEVKLISLPNFNQLFSHRPDIPFVMARATHVRRHPVLMLLNSAGQIVVLSLPTLRPLICSPLFRRSLDLNDPMCQKTSFSEHGLGIYAATPSEVQKFTVCSELAGQVRDCMGDLFVPVDMPEPPRSSFLKGVSTLFSQKESVDLDSIFVDKNSSTTSGSGMRSIAKTIPGPSASLDQATSRGISAGQAANLAVQALHERSEKLGATVDATERLKDNAMRLSQRTGKLVEKYEKKKWYNF</sequence>
<evidence type="ECO:0000256" key="2">
    <source>
        <dbReference type="ARBA" id="ARBA00022483"/>
    </source>
</evidence>
<proteinExistence type="inferred from homology"/>
<dbReference type="InterPro" id="IPR001680">
    <property type="entry name" value="WD40_rpt"/>
</dbReference>
<dbReference type="AlphaFoldDB" id="A0A915AW87"/>
<dbReference type="InterPro" id="IPR015943">
    <property type="entry name" value="WD40/YVTN_repeat-like_dom_sf"/>
</dbReference>
<dbReference type="Pfam" id="PF08366">
    <property type="entry name" value="LLGL"/>
    <property type="match status" value="1"/>
</dbReference>
<dbReference type="PANTHER" id="PTHR10241">
    <property type="entry name" value="LETHAL 2 GIANT LARVAE PROTEIN"/>
    <property type="match status" value="1"/>
</dbReference>
<dbReference type="GO" id="GO:0006893">
    <property type="term" value="P:Golgi to plasma membrane transport"/>
    <property type="evidence" value="ECO:0007669"/>
    <property type="project" value="TreeGrafter"/>
</dbReference>
<dbReference type="InterPro" id="IPR013577">
    <property type="entry name" value="LLGL2"/>
</dbReference>
<feature type="domain" description="Lethal giant larvae homologue 2" evidence="7">
    <location>
        <begin position="265"/>
        <end position="363"/>
    </location>
</feature>
<keyword evidence="3 5" id="KW-0853">WD repeat</keyword>
<dbReference type="GO" id="GO:0005886">
    <property type="term" value="C:plasma membrane"/>
    <property type="evidence" value="ECO:0007669"/>
    <property type="project" value="TreeGrafter"/>
</dbReference>
<dbReference type="GO" id="GO:0005096">
    <property type="term" value="F:GTPase activator activity"/>
    <property type="evidence" value="ECO:0007669"/>
    <property type="project" value="TreeGrafter"/>
</dbReference>
<dbReference type="InterPro" id="IPR036322">
    <property type="entry name" value="WD40_repeat_dom_sf"/>
</dbReference>
<dbReference type="GO" id="GO:0031201">
    <property type="term" value="C:SNARE complex"/>
    <property type="evidence" value="ECO:0007669"/>
    <property type="project" value="TreeGrafter"/>
</dbReference>
<dbReference type="PANTHER" id="PTHR10241:SF25">
    <property type="entry name" value="TOMOSYN, ISOFORM C"/>
    <property type="match status" value="1"/>
</dbReference>
<dbReference type="SMART" id="SM00320">
    <property type="entry name" value="WD40"/>
    <property type="match status" value="5"/>
</dbReference>
<feature type="region of interest" description="Disordered" evidence="6">
    <location>
        <begin position="693"/>
        <end position="746"/>
    </location>
</feature>
<keyword evidence="4" id="KW-0677">Repeat</keyword>
<evidence type="ECO:0000259" key="7">
    <source>
        <dbReference type="Pfam" id="PF08366"/>
    </source>
</evidence>
<dbReference type="SUPFAM" id="SSF50978">
    <property type="entry name" value="WD40 repeat-like"/>
    <property type="match status" value="2"/>
</dbReference>
<feature type="repeat" description="WD" evidence="5">
    <location>
        <begin position="230"/>
        <end position="255"/>
    </location>
</feature>
<evidence type="ECO:0000256" key="6">
    <source>
        <dbReference type="SAM" id="MobiDB-lite"/>
    </source>
</evidence>
<keyword evidence="8" id="KW-1185">Reference proteome</keyword>